<dbReference type="OrthoDB" id="1701852at2"/>
<feature type="transmembrane region" description="Helical" evidence="1">
    <location>
        <begin position="165"/>
        <end position="189"/>
    </location>
</feature>
<evidence type="ECO:0000313" key="3">
    <source>
        <dbReference type="Proteomes" id="UP000269148"/>
    </source>
</evidence>
<reference evidence="2 3" key="1">
    <citation type="submission" date="2018-06" db="EMBL/GenBank/DDBJ databases">
        <title>Mutators as drivers of adaptation in pathogenic bacteria and a risk factor for host jumps and vaccine escape.</title>
        <authorList>
            <person name="Barnes A.C."/>
            <person name="Silayeva O."/>
        </authorList>
    </citation>
    <scope>NUCLEOTIDE SEQUENCE [LARGE SCALE GENOMIC DNA]</scope>
    <source>
        <strain evidence="2 3">QMA0445</strain>
    </source>
</reference>
<dbReference type="CDD" id="cd21503">
    <property type="entry name" value="ABC-2_lan_permease"/>
    <property type="match status" value="1"/>
</dbReference>
<feature type="transmembrane region" description="Helical" evidence="1">
    <location>
        <begin position="20"/>
        <end position="38"/>
    </location>
</feature>
<keyword evidence="1" id="KW-1133">Transmembrane helix</keyword>
<evidence type="ECO:0000256" key="1">
    <source>
        <dbReference type="SAM" id="Phobius"/>
    </source>
</evidence>
<evidence type="ECO:0008006" key="4">
    <source>
        <dbReference type="Google" id="ProtNLM"/>
    </source>
</evidence>
<comment type="caution">
    <text evidence="2">The sequence shown here is derived from an EMBL/GenBank/DDBJ whole genome shotgun (WGS) entry which is preliminary data.</text>
</comment>
<evidence type="ECO:0000313" key="2">
    <source>
        <dbReference type="EMBL" id="RLU58932.1"/>
    </source>
</evidence>
<dbReference type="AlphaFoldDB" id="A0A3L8GLZ0"/>
<keyword evidence="1" id="KW-0472">Membrane</keyword>
<dbReference type="EMBL" id="QLQD01000016">
    <property type="protein sequence ID" value="RLU58932.1"/>
    <property type="molecule type" value="Genomic_DNA"/>
</dbReference>
<keyword evidence="1" id="KW-0812">Transmembrane</keyword>
<feature type="transmembrane region" description="Helical" evidence="1">
    <location>
        <begin position="50"/>
        <end position="70"/>
    </location>
</feature>
<sequence>MIKLIFSQWLRTKRMPIRFFLLICPIAFTLIFCSYLSVGNALKGVEVFSFFGLFIIVATFAISFFVPMLYDADKDACYYANELRVGVNRRLIFLSKFFLMLLFVLIIEIMAISLFITFLMTFSSVHISLTQFFIFFILINISLCPMIVCYQFITLKYNYTGSILVGCFTTLASILLGTTDLGIIIWKYLPFDWSIKLVLDYGKGQSSTDVTMLYSSLSILLTLALLFVTTQWYNKWEGINYLEE</sequence>
<feature type="transmembrane region" description="Helical" evidence="1">
    <location>
        <begin position="212"/>
        <end position="233"/>
    </location>
</feature>
<dbReference type="Proteomes" id="UP000269148">
    <property type="component" value="Unassembled WGS sequence"/>
</dbReference>
<protein>
    <recommendedName>
        <fullName evidence="4">Lantibiotic immunity ABC transporter MutG family permease subunit</fullName>
    </recommendedName>
</protein>
<feature type="transmembrane region" description="Helical" evidence="1">
    <location>
        <begin position="132"/>
        <end position="153"/>
    </location>
</feature>
<proteinExistence type="predicted"/>
<name>A0A3L8GLZ0_STRIN</name>
<feature type="transmembrane region" description="Helical" evidence="1">
    <location>
        <begin position="91"/>
        <end position="120"/>
    </location>
</feature>
<gene>
    <name evidence="2" type="ORF">DIY07_01190</name>
</gene>
<organism evidence="2 3">
    <name type="scientific">Streptococcus iniae</name>
    <name type="common">Streptococcus shiloi</name>
    <dbReference type="NCBI Taxonomy" id="1346"/>
    <lineage>
        <taxon>Bacteria</taxon>
        <taxon>Bacillati</taxon>
        <taxon>Bacillota</taxon>
        <taxon>Bacilli</taxon>
        <taxon>Lactobacillales</taxon>
        <taxon>Streptococcaceae</taxon>
        <taxon>Streptococcus</taxon>
    </lineage>
</organism>
<dbReference type="RefSeq" id="WP_017794797.1">
    <property type="nucleotide sequence ID" value="NZ_QLQC01000019.1"/>
</dbReference>
<accession>A0A3L8GLZ0</accession>